<organism evidence="2 3">
    <name type="scientific">Bacillus pumilus</name>
    <name type="common">Bacillus mesentericus</name>
    <dbReference type="NCBI Taxonomy" id="1408"/>
    <lineage>
        <taxon>Bacteria</taxon>
        <taxon>Bacillati</taxon>
        <taxon>Bacillota</taxon>
        <taxon>Bacilli</taxon>
        <taxon>Bacillales</taxon>
        <taxon>Bacillaceae</taxon>
        <taxon>Bacillus</taxon>
    </lineage>
</organism>
<evidence type="ECO:0000256" key="1">
    <source>
        <dbReference type="SAM" id="Coils"/>
    </source>
</evidence>
<dbReference type="EMBL" id="NKHG01000221">
    <property type="protein sequence ID" value="PCK15501.1"/>
    <property type="molecule type" value="Genomic_DNA"/>
</dbReference>
<evidence type="ECO:0000313" key="2">
    <source>
        <dbReference type="EMBL" id="PCK15501.1"/>
    </source>
</evidence>
<keyword evidence="1" id="KW-0175">Coiled coil</keyword>
<sequence>MLIFYRKERFYLKYLNEAEQREMLEEEAENYLINLYNSNPVGRDETPDVYRSKGIILGLCRVFGATFKVEYRRKITFYKYKNKDFDEKYWFEVENEDVTVKEAMDTMKQMENENREISNMRAELI</sequence>
<protein>
    <submittedName>
        <fullName evidence="2">Uncharacterized protein</fullName>
    </submittedName>
</protein>
<comment type="caution">
    <text evidence="2">The sequence shown here is derived from an EMBL/GenBank/DDBJ whole genome shotgun (WGS) entry which is preliminary data.</text>
</comment>
<feature type="coiled-coil region" evidence="1">
    <location>
        <begin position="93"/>
        <end position="123"/>
    </location>
</feature>
<name>A0A2A5IFH4_BACPU</name>
<evidence type="ECO:0000313" key="3">
    <source>
        <dbReference type="Proteomes" id="UP000228754"/>
    </source>
</evidence>
<proteinExistence type="predicted"/>
<dbReference type="Proteomes" id="UP000228754">
    <property type="component" value="Unassembled WGS sequence"/>
</dbReference>
<accession>A0A2A5IFH4</accession>
<reference evidence="2 3" key="1">
    <citation type="submission" date="2017-06" db="EMBL/GenBank/DDBJ databases">
        <title>Draft Genome Sequence of Bacillus sp Strain 36R Isolated from saline sediment at Atanasia, Sonora, Mexico.</title>
        <authorList>
            <person name="Sanchez Diaz R."/>
            <person name="Quiroz Macias M.E."/>
            <person name="Ibarra Gamez J.C."/>
            <person name="Enciso Ibarra J."/>
            <person name="Gomez Gil B."/>
            <person name="Galaviz Silva L."/>
        </authorList>
    </citation>
    <scope>NUCLEOTIDE SEQUENCE [LARGE SCALE GENOMIC DNA]</scope>
    <source>
        <strain evidence="2 3">36R_ATNSAL</strain>
    </source>
</reference>
<gene>
    <name evidence="2" type="ORF">CEY02_20505</name>
</gene>
<dbReference type="AlphaFoldDB" id="A0A2A5IFH4"/>